<dbReference type="InterPro" id="IPR029526">
    <property type="entry name" value="PGBD"/>
</dbReference>
<keyword evidence="1" id="KW-0175">Coiled coil</keyword>
<name>A0A9P0BGY0_BRAAE</name>
<feature type="coiled-coil region" evidence="1">
    <location>
        <begin position="954"/>
        <end position="981"/>
    </location>
</feature>
<dbReference type="PANTHER" id="PTHR46409">
    <property type="entry name" value="HTH PSQ-TYPE DOMAIN-CONTAINING PROTEIN"/>
    <property type="match status" value="1"/>
</dbReference>
<dbReference type="GO" id="GO:0071897">
    <property type="term" value="P:DNA biosynthetic process"/>
    <property type="evidence" value="ECO:0007669"/>
    <property type="project" value="UniProtKB-ARBA"/>
</dbReference>
<keyword evidence="4" id="KW-1185">Reference proteome</keyword>
<dbReference type="AlphaFoldDB" id="A0A9P0BGY0"/>
<evidence type="ECO:0000313" key="3">
    <source>
        <dbReference type="EMBL" id="CAH0562903.1"/>
    </source>
</evidence>
<gene>
    <name evidence="3" type="ORF">MELIAE_LOCUS11917</name>
</gene>
<organism evidence="3 4">
    <name type="scientific">Brassicogethes aeneus</name>
    <name type="common">Rape pollen beetle</name>
    <name type="synonym">Meligethes aeneus</name>
    <dbReference type="NCBI Taxonomy" id="1431903"/>
    <lineage>
        <taxon>Eukaryota</taxon>
        <taxon>Metazoa</taxon>
        <taxon>Ecdysozoa</taxon>
        <taxon>Arthropoda</taxon>
        <taxon>Hexapoda</taxon>
        <taxon>Insecta</taxon>
        <taxon>Pterygota</taxon>
        <taxon>Neoptera</taxon>
        <taxon>Endopterygota</taxon>
        <taxon>Coleoptera</taxon>
        <taxon>Polyphaga</taxon>
        <taxon>Cucujiformia</taxon>
        <taxon>Nitidulidae</taxon>
        <taxon>Meligethinae</taxon>
        <taxon>Brassicogethes</taxon>
    </lineage>
</organism>
<dbReference type="InterPro" id="IPR021109">
    <property type="entry name" value="Peptidase_aspartic_dom_sf"/>
</dbReference>
<dbReference type="OrthoDB" id="8300647at2759"/>
<dbReference type="Proteomes" id="UP001154078">
    <property type="component" value="Chromosome 8"/>
</dbReference>
<reference evidence="3" key="1">
    <citation type="submission" date="2021-12" db="EMBL/GenBank/DDBJ databases">
        <authorList>
            <person name="King R."/>
        </authorList>
    </citation>
    <scope>NUCLEOTIDE SEQUENCE</scope>
</reference>
<evidence type="ECO:0000313" key="4">
    <source>
        <dbReference type="Proteomes" id="UP001154078"/>
    </source>
</evidence>
<dbReference type="PANTHER" id="PTHR46409:SF1">
    <property type="entry name" value="HTH PSQ-TYPE DOMAIN-CONTAINING PROTEIN"/>
    <property type="match status" value="1"/>
</dbReference>
<sequence length="1050" mass="119335">MGDSDWPAVLVELQCINAITLTTLLPNGNGNCKDERQRQRQSINPSLLIYYANRTLFDITSCKCTDFSLCKCKIKVPLKERTFLLDQRSKRKMAISSVDVMEIKKIERKIARKLKDTPKIIRKPRQTETVTQDVTLQESDLSDSNSDVKDALEIVKCQSVASSSQSTKACDRTAVLEDLNIVTSVDPSKIIDRSKIRRARKRQRSKYESKSKEFVTCLFFDGRKDKTIAQNMRGNKLHRNTVIEEHIVLVSEPGSKYIGHVTPLSGSAYNIKQGIVKFLEERVDFSNLVAIGCDGTVVNTGNKNGAIRMLELYLDRPVQWLICLFHANELPLRHLMQKLDGPSTGPHGYSELVPNDLSTDQKYLWDICQAVTSGVCSESLIHRKPGKLTHSRWLTAANRILRLYISSNEVTRNLQILTEYVVKVYAPLWFYIKLKPSCKEGPRHLLNMIKWSRHFEEDVLKIIDPVIQRNGFYAHPENILISMVTDESKCIRELVVPFFLQEELGGGKGRWWWKEVELEKQPPPRGTIRENRTSSCPLQSSKVLSKQKRGTFDFKFDESNQIALNLFLLPKDMISKYNKYMGGVDLHDNGVANYRIRVMGKKWWWPLFINTIDSALVNSWKLFNMDELFGRDPLSGAQFSHFDSRNDFIELKLLESKVADVKVNNLNSAPLKISKKKFDDLTSLCKGDTPVDNDNIPFNPIKIFGHEINALLYSGANVSIIGESCLKKLFFLFNLIVNDANVSVSTADGNNQTVLEYIDIIISLNDNRVTPLITVDIDIGDASSIKQRYYPLSPVMQEHMNKEIDKLLTLGVIQPSKSPWSSPILLVKKKSGRCIPITFYCAYQLQQSRFLSSIDLRNDFLQIGLTNYVKHCFYSYCWTVPQGLKISPQVQTRNDKEMFTVTTNQTVLLENRTIVRSPDVVILSAEKYQSKNTEVNPVPSTIKSSDGKIGRTTKKEFEELLHFAQQNKNILNSKLKTTEEDKLNSLWNDLSTRINAKNIGPAKTSSQWKQVEEAGVSALALAAASPPVTAALLRVKLAKEQQHQIRPEDV</sequence>
<dbReference type="Pfam" id="PF13843">
    <property type="entry name" value="DDE_Tnp_1_7"/>
    <property type="match status" value="1"/>
</dbReference>
<evidence type="ECO:0000256" key="1">
    <source>
        <dbReference type="SAM" id="Coils"/>
    </source>
</evidence>
<evidence type="ECO:0000259" key="2">
    <source>
        <dbReference type="Pfam" id="PF13843"/>
    </source>
</evidence>
<dbReference type="InterPro" id="IPR043502">
    <property type="entry name" value="DNA/RNA_pol_sf"/>
</dbReference>
<feature type="domain" description="PiggyBac transposable element-derived protein" evidence="2">
    <location>
        <begin position="572"/>
        <end position="620"/>
    </location>
</feature>
<accession>A0A9P0BGY0</accession>
<dbReference type="SUPFAM" id="SSF56672">
    <property type="entry name" value="DNA/RNA polymerases"/>
    <property type="match status" value="1"/>
</dbReference>
<dbReference type="SUPFAM" id="SSF50630">
    <property type="entry name" value="Acid proteases"/>
    <property type="match status" value="1"/>
</dbReference>
<proteinExistence type="predicted"/>
<protein>
    <recommendedName>
        <fullName evidence="2">PiggyBac transposable element-derived protein domain-containing protein</fullName>
    </recommendedName>
</protein>
<dbReference type="EMBL" id="OV121139">
    <property type="protein sequence ID" value="CAH0562903.1"/>
    <property type="molecule type" value="Genomic_DNA"/>
</dbReference>
<dbReference type="Gene3D" id="3.10.10.10">
    <property type="entry name" value="HIV Type 1 Reverse Transcriptase, subunit A, domain 1"/>
    <property type="match status" value="1"/>
</dbReference>